<dbReference type="eggNOG" id="COG4552">
    <property type="taxonomic scope" value="Bacteria"/>
</dbReference>
<dbReference type="InterPro" id="IPR041380">
    <property type="entry name" value="Acetyltransf_17"/>
</dbReference>
<gene>
    <name evidence="3" type="ORF">JCM21738_2741</name>
</gene>
<evidence type="ECO:0000313" key="3">
    <source>
        <dbReference type="EMBL" id="GAE45892.1"/>
    </source>
</evidence>
<dbReference type="AlphaFoldDB" id="W4RP34"/>
<accession>W4RP34</accession>
<dbReference type="InterPro" id="IPR051554">
    <property type="entry name" value="Acetyltransferase_Eis"/>
</dbReference>
<comment type="caution">
    <text evidence="3">The sequence shown here is derived from an EMBL/GenBank/DDBJ whole genome shotgun (WGS) entry which is preliminary data.</text>
</comment>
<organism evidence="3 4">
    <name type="scientific">Mesobacillus boroniphilus JCM 21738</name>
    <dbReference type="NCBI Taxonomy" id="1294265"/>
    <lineage>
        <taxon>Bacteria</taxon>
        <taxon>Bacillati</taxon>
        <taxon>Bacillota</taxon>
        <taxon>Bacilli</taxon>
        <taxon>Bacillales</taxon>
        <taxon>Bacillaceae</taxon>
        <taxon>Mesobacillus</taxon>
    </lineage>
</organism>
<proteinExistence type="predicted"/>
<evidence type="ECO:0000259" key="2">
    <source>
        <dbReference type="Pfam" id="PF17668"/>
    </source>
</evidence>
<dbReference type="InterPro" id="IPR025559">
    <property type="entry name" value="Eis_dom"/>
</dbReference>
<name>W4RP34_9BACI</name>
<dbReference type="Gene3D" id="3.40.630.30">
    <property type="match status" value="1"/>
</dbReference>
<dbReference type="EMBL" id="BAUW01000031">
    <property type="protein sequence ID" value="GAE45892.1"/>
    <property type="molecule type" value="Genomic_DNA"/>
</dbReference>
<feature type="domain" description="Eis-like acetyltransferase" evidence="2">
    <location>
        <begin position="1"/>
        <end position="62"/>
    </location>
</feature>
<dbReference type="GO" id="GO:0030649">
    <property type="term" value="P:aminoglycoside antibiotic catabolic process"/>
    <property type="evidence" value="ECO:0007669"/>
    <property type="project" value="TreeGrafter"/>
</dbReference>
<keyword evidence="4" id="KW-1185">Reference proteome</keyword>
<dbReference type="InterPro" id="IPR016181">
    <property type="entry name" value="Acyl_CoA_acyltransferase"/>
</dbReference>
<evidence type="ECO:0000259" key="1">
    <source>
        <dbReference type="Pfam" id="PF13530"/>
    </source>
</evidence>
<dbReference type="Proteomes" id="UP000018949">
    <property type="component" value="Unassembled WGS sequence"/>
</dbReference>
<dbReference type="Pfam" id="PF13530">
    <property type="entry name" value="SCP2_2"/>
    <property type="match status" value="1"/>
</dbReference>
<sequence length="176" mass="20260">MKVEEYVSLTHEARKALWNFICQHDSMVERVEVLLSVYDPLPYFLKEPKLKTEIFPYFMGRIVNAEKALASYPFITSTAGKNVFLHLDDTAAPWNAGTYILGQEGVKFHPVKEGCGCVTAPKRGLHLNINTLTAMLFGYKRPLELFELELLRGDIDEVKELEQTLPTFKPFFYDFF</sequence>
<dbReference type="InterPro" id="IPR036527">
    <property type="entry name" value="SCP2_sterol-bd_dom_sf"/>
</dbReference>
<dbReference type="PANTHER" id="PTHR37817">
    <property type="entry name" value="N-ACETYLTRANSFERASE EIS"/>
    <property type="match status" value="1"/>
</dbReference>
<feature type="domain" description="Enhanced intracellular survival protein" evidence="1">
    <location>
        <begin position="66"/>
        <end position="172"/>
    </location>
</feature>
<dbReference type="SUPFAM" id="SSF55729">
    <property type="entry name" value="Acyl-CoA N-acyltransferases (Nat)"/>
    <property type="match status" value="1"/>
</dbReference>
<dbReference type="GO" id="GO:0034069">
    <property type="term" value="F:aminoglycoside N-acetyltransferase activity"/>
    <property type="evidence" value="ECO:0007669"/>
    <property type="project" value="TreeGrafter"/>
</dbReference>
<dbReference type="SUPFAM" id="SSF55718">
    <property type="entry name" value="SCP-like"/>
    <property type="match status" value="1"/>
</dbReference>
<reference evidence="3 4" key="1">
    <citation type="submission" date="2013-12" db="EMBL/GenBank/DDBJ databases">
        <title>NBRP : Genome information of microbial organism related human and environment.</title>
        <authorList>
            <person name="Hattori M."/>
            <person name="Oshima K."/>
            <person name="Inaba H."/>
            <person name="Suda W."/>
            <person name="Sakamoto M."/>
            <person name="Iino T."/>
            <person name="Kitahara M."/>
            <person name="Oshida Y."/>
            <person name="Iida T."/>
            <person name="Kudo T."/>
            <person name="Itoh T."/>
            <person name="Ahmed I."/>
            <person name="Ohkuma M."/>
        </authorList>
    </citation>
    <scope>NUCLEOTIDE SEQUENCE [LARGE SCALE GENOMIC DNA]</scope>
    <source>
        <strain evidence="3 4">JCM 21738</strain>
    </source>
</reference>
<keyword evidence="3" id="KW-0808">Transferase</keyword>
<dbReference type="PANTHER" id="PTHR37817:SF1">
    <property type="entry name" value="N-ACETYLTRANSFERASE EIS"/>
    <property type="match status" value="1"/>
</dbReference>
<dbReference type="Pfam" id="PF17668">
    <property type="entry name" value="Acetyltransf_17"/>
    <property type="match status" value="1"/>
</dbReference>
<evidence type="ECO:0000313" key="4">
    <source>
        <dbReference type="Proteomes" id="UP000018949"/>
    </source>
</evidence>
<protein>
    <submittedName>
        <fullName evidence="3">Acetyltransferase</fullName>
    </submittedName>
</protein>
<dbReference type="Gene3D" id="3.30.1050.10">
    <property type="entry name" value="SCP2 sterol-binding domain"/>
    <property type="match status" value="1"/>
</dbReference>